<dbReference type="InterPro" id="IPR011050">
    <property type="entry name" value="Pectin_lyase_fold/virulence"/>
</dbReference>
<name>A0ABR7UZV0_9FLAO</name>
<organism evidence="6 7">
    <name type="scientific">Maribacter aquimaris</name>
    <dbReference type="NCBI Taxonomy" id="2737171"/>
    <lineage>
        <taxon>Bacteria</taxon>
        <taxon>Pseudomonadati</taxon>
        <taxon>Bacteroidota</taxon>
        <taxon>Flavobacteriia</taxon>
        <taxon>Flavobacteriales</taxon>
        <taxon>Flavobacteriaceae</taxon>
        <taxon>Maribacter</taxon>
    </lineage>
</organism>
<dbReference type="InterPro" id="IPR006626">
    <property type="entry name" value="PbH1"/>
</dbReference>
<reference evidence="6" key="1">
    <citation type="submission" date="2020-05" db="EMBL/GenBank/DDBJ databases">
        <title>The draft genome sequence of Maribacter sp. ANRC-HE7.</title>
        <authorList>
            <person name="Mu L."/>
        </authorList>
    </citation>
    <scope>NUCLEOTIDE SEQUENCE</scope>
    <source>
        <strain evidence="6">ANRC-HE7</strain>
    </source>
</reference>
<evidence type="ECO:0000256" key="2">
    <source>
        <dbReference type="ARBA" id="ARBA00022801"/>
    </source>
</evidence>
<evidence type="ECO:0000256" key="5">
    <source>
        <dbReference type="SAM" id="SignalP"/>
    </source>
</evidence>
<keyword evidence="2 4" id="KW-0378">Hydrolase</keyword>
<feature type="signal peptide" evidence="5">
    <location>
        <begin position="1"/>
        <end position="22"/>
    </location>
</feature>
<keyword evidence="3 4" id="KW-0326">Glycosidase</keyword>
<dbReference type="InterPro" id="IPR051801">
    <property type="entry name" value="GH28_Enzymes"/>
</dbReference>
<evidence type="ECO:0000256" key="3">
    <source>
        <dbReference type="ARBA" id="ARBA00023295"/>
    </source>
</evidence>
<dbReference type="PANTHER" id="PTHR31339">
    <property type="entry name" value="PECTIN LYASE-RELATED"/>
    <property type="match status" value="1"/>
</dbReference>
<dbReference type="InterPro" id="IPR012334">
    <property type="entry name" value="Pectin_lyas_fold"/>
</dbReference>
<dbReference type="Gene3D" id="2.160.20.10">
    <property type="entry name" value="Single-stranded right-handed beta-helix, Pectin lyase-like"/>
    <property type="match status" value="1"/>
</dbReference>
<comment type="caution">
    <text evidence="6">The sequence shown here is derived from an EMBL/GenBank/DDBJ whole genome shotgun (WGS) entry which is preliminary data.</text>
</comment>
<dbReference type="EMBL" id="JABTCF010000004">
    <property type="protein sequence ID" value="MBD0777836.1"/>
    <property type="molecule type" value="Genomic_DNA"/>
</dbReference>
<gene>
    <name evidence="6" type="ORF">HPE56_08525</name>
</gene>
<dbReference type="InterPro" id="IPR000743">
    <property type="entry name" value="Glyco_hydro_28"/>
</dbReference>
<protein>
    <submittedName>
        <fullName evidence="6">Glycoside hydrolase</fullName>
    </submittedName>
</protein>
<evidence type="ECO:0000256" key="4">
    <source>
        <dbReference type="RuleBase" id="RU361169"/>
    </source>
</evidence>
<sequence length="532" mass="57957">MRKRKNYLIVLILLLAVTNIQAQDFNILDFGAKQESMNNAPAIQAAIDSCSSSGGGRVVIPAGNYLTGTLIMKDNVELHVSGGAVLLGSKNIDDYPDIKPEYVSLRTSGYVKQLIYAENVKNIKISGFGEINGQGKDFIRVGNDEGVNRPHMIQFISCYNVGVYDVSLKNSGAWMQHYLACEQVQIRGIKIFNHNNYNNDGLDVDGCKNVTISDIISDTDDDGITLKSASGRPCENISITNCVVSSHCNAIKMGTESNGGFRNISISNCVVKPSVINNSTFYGQKIGISGVSLEIVDGGTMEGIVVSGIKIEGTHTPLFIRLGNRARPYQEGMEITNVGKLGDVLISDIHISNAKNIACSITGLPDNPVENIVLDNIVFKHEGGGVLADFNNEIPEKEKDYPEGTMFGILPAHGFFIRHAKNITLKSIQIETLAEDLRPAFLLEDVSGGQFSDIQLLNEGKSVAGFALKDSEHILVKNSFYKGDSNSFVKMMGGKLYGISILNNVLFQSRSIFSEKRVNKSVIEQGNIFLKQ</sequence>
<evidence type="ECO:0000313" key="6">
    <source>
        <dbReference type="EMBL" id="MBD0777836.1"/>
    </source>
</evidence>
<dbReference type="PANTHER" id="PTHR31339:SF9">
    <property type="entry name" value="PLASMIN AND FIBRONECTIN-BINDING PROTEIN A"/>
    <property type="match status" value="1"/>
</dbReference>
<dbReference type="SUPFAM" id="SSF51126">
    <property type="entry name" value="Pectin lyase-like"/>
    <property type="match status" value="1"/>
</dbReference>
<dbReference type="Proteomes" id="UP001166021">
    <property type="component" value="Unassembled WGS sequence"/>
</dbReference>
<accession>A0ABR7UZV0</accession>
<evidence type="ECO:0000313" key="7">
    <source>
        <dbReference type="Proteomes" id="UP001166021"/>
    </source>
</evidence>
<dbReference type="RefSeq" id="WP_188243347.1">
    <property type="nucleotide sequence ID" value="NZ_JABTCF010000004.1"/>
</dbReference>
<feature type="chain" id="PRO_5047170126" evidence="5">
    <location>
        <begin position="23"/>
        <end position="532"/>
    </location>
</feature>
<proteinExistence type="inferred from homology"/>
<keyword evidence="7" id="KW-1185">Reference proteome</keyword>
<keyword evidence="5" id="KW-0732">Signal</keyword>
<dbReference type="Pfam" id="PF00295">
    <property type="entry name" value="Glyco_hydro_28"/>
    <property type="match status" value="1"/>
</dbReference>
<comment type="similarity">
    <text evidence="1 4">Belongs to the glycosyl hydrolase 28 family.</text>
</comment>
<dbReference type="GO" id="GO:0016787">
    <property type="term" value="F:hydrolase activity"/>
    <property type="evidence" value="ECO:0007669"/>
    <property type="project" value="UniProtKB-KW"/>
</dbReference>
<dbReference type="SMART" id="SM00710">
    <property type="entry name" value="PbH1"/>
    <property type="match status" value="6"/>
</dbReference>
<evidence type="ECO:0000256" key="1">
    <source>
        <dbReference type="ARBA" id="ARBA00008834"/>
    </source>
</evidence>